<evidence type="ECO:0000313" key="1">
    <source>
        <dbReference type="EMBL" id="BCZ45637.1"/>
    </source>
</evidence>
<sequence length="92" mass="10386">MGLTITEKTQHLNHLYVGTSSNIKKPIIHQRKVGYTESFKCSQILSLTGVKIPTIVECPLKSYAKCINDPKRKIIGMPIRIQSFGLIELVYI</sequence>
<dbReference type="Proteomes" id="UP000824633">
    <property type="component" value="Chromosome"/>
</dbReference>
<evidence type="ECO:0008006" key="3">
    <source>
        <dbReference type="Google" id="ProtNLM"/>
    </source>
</evidence>
<name>A0ABN6ITW2_9CLOT</name>
<protein>
    <recommendedName>
        <fullName evidence="3">GIY-YIG domain-containing protein</fullName>
    </recommendedName>
</protein>
<accession>A0ABN6ITW2</accession>
<keyword evidence="2" id="KW-1185">Reference proteome</keyword>
<gene>
    <name evidence="1" type="ORF">psyc5s11_17040</name>
</gene>
<proteinExistence type="predicted"/>
<dbReference type="EMBL" id="AP024849">
    <property type="protein sequence ID" value="BCZ45637.1"/>
    <property type="molecule type" value="Genomic_DNA"/>
</dbReference>
<organism evidence="1 2">
    <name type="scientific">Clostridium gelidum</name>
    <dbReference type="NCBI Taxonomy" id="704125"/>
    <lineage>
        <taxon>Bacteria</taxon>
        <taxon>Bacillati</taxon>
        <taxon>Bacillota</taxon>
        <taxon>Clostridia</taxon>
        <taxon>Eubacteriales</taxon>
        <taxon>Clostridiaceae</taxon>
        <taxon>Clostridium</taxon>
    </lineage>
</organism>
<evidence type="ECO:0000313" key="2">
    <source>
        <dbReference type="Proteomes" id="UP000824633"/>
    </source>
</evidence>
<reference evidence="2" key="1">
    <citation type="submission" date="2021-07" db="EMBL/GenBank/DDBJ databases">
        <title>Complete genome sequencing of a Clostridium isolate.</title>
        <authorList>
            <person name="Ueki A."/>
            <person name="Tonouchi A."/>
        </authorList>
    </citation>
    <scope>NUCLEOTIDE SEQUENCE [LARGE SCALE GENOMIC DNA]</scope>
    <source>
        <strain evidence="2">C5S11</strain>
    </source>
</reference>